<dbReference type="Proteomes" id="UP000189464">
    <property type="component" value="Chromosome"/>
</dbReference>
<dbReference type="PROSITE" id="PS00198">
    <property type="entry name" value="4FE4S_FER_1"/>
    <property type="match status" value="1"/>
</dbReference>
<proteinExistence type="inferred from homology"/>
<dbReference type="SUPFAM" id="SSF54862">
    <property type="entry name" value="4Fe-4S ferredoxins"/>
    <property type="match status" value="1"/>
</dbReference>
<dbReference type="Gene3D" id="3.40.50.620">
    <property type="entry name" value="HUPs"/>
    <property type="match status" value="1"/>
</dbReference>
<keyword evidence="2" id="KW-0285">Flavoprotein</keyword>
<dbReference type="Pfam" id="PF01012">
    <property type="entry name" value="ETF"/>
    <property type="match status" value="1"/>
</dbReference>
<dbReference type="InterPro" id="IPR014730">
    <property type="entry name" value="ETF_a/b_N"/>
</dbReference>
<keyword evidence="5" id="KW-0411">Iron-sulfur</keyword>
<feature type="domain" description="4Fe-4S ferredoxin-type" evidence="6">
    <location>
        <begin position="1"/>
        <end position="29"/>
    </location>
</feature>
<reference evidence="7 8" key="1">
    <citation type="journal article" date="2016" name="Int. J. Syst. Evol. Microbiol.">
        <title>Desulfotomaculum ferrireducens sp. nov., a moderately thermophilic sulfate-reducing and dissimilatory Fe(III)-reducing bacterium isolated from compost.</title>
        <authorList>
            <person name="Yang G."/>
            <person name="Guo J."/>
            <person name="Zhuang L."/>
            <person name="Yuan Y."/>
            <person name="Zhou S."/>
        </authorList>
    </citation>
    <scope>NUCLEOTIDE SEQUENCE [LARGE SCALE GENOMIC DNA]</scope>
    <source>
        <strain evidence="7 8">GSS09</strain>
    </source>
</reference>
<gene>
    <name evidence="7" type="ORF">B0537_06530</name>
</gene>
<dbReference type="GO" id="GO:0051536">
    <property type="term" value="F:iron-sulfur cluster binding"/>
    <property type="evidence" value="ECO:0007669"/>
    <property type="project" value="UniProtKB-KW"/>
</dbReference>
<accession>A0A1S6J0I0</accession>
<dbReference type="Pfam" id="PF00766">
    <property type="entry name" value="ETF_alpha"/>
    <property type="match status" value="1"/>
</dbReference>
<evidence type="ECO:0000259" key="6">
    <source>
        <dbReference type="PROSITE" id="PS51379"/>
    </source>
</evidence>
<name>A0A1S6J0I0_9FIRM</name>
<dbReference type="OrthoDB" id="9770286at2"/>
<feature type="domain" description="4Fe-4S ferredoxin-type" evidence="6">
    <location>
        <begin position="30"/>
        <end position="59"/>
    </location>
</feature>
<evidence type="ECO:0000256" key="1">
    <source>
        <dbReference type="ARBA" id="ARBA00005817"/>
    </source>
</evidence>
<dbReference type="InterPro" id="IPR017900">
    <property type="entry name" value="4Fe4S_Fe_S_CS"/>
</dbReference>
<keyword evidence="4" id="KW-0408">Iron</keyword>
<dbReference type="InterPro" id="IPR033947">
    <property type="entry name" value="ETF_alpha_N"/>
</dbReference>
<evidence type="ECO:0000256" key="2">
    <source>
        <dbReference type="ARBA" id="ARBA00022630"/>
    </source>
</evidence>
<dbReference type="InterPro" id="IPR014729">
    <property type="entry name" value="Rossmann-like_a/b/a_fold"/>
</dbReference>
<dbReference type="Gene3D" id="3.30.70.20">
    <property type="match status" value="1"/>
</dbReference>
<dbReference type="STRING" id="1833852.B0537_06530"/>
<dbReference type="SUPFAM" id="SSF52467">
    <property type="entry name" value="DHS-like NAD/FAD-binding domain"/>
    <property type="match status" value="1"/>
</dbReference>
<dbReference type="GO" id="GO:0050660">
    <property type="term" value="F:flavin adenine dinucleotide binding"/>
    <property type="evidence" value="ECO:0007669"/>
    <property type="project" value="InterPro"/>
</dbReference>
<comment type="similarity">
    <text evidence="1">Belongs to the ETF alpha-subunit/FixB family.</text>
</comment>
<dbReference type="Pfam" id="PF12838">
    <property type="entry name" value="Fer4_7"/>
    <property type="match status" value="1"/>
</dbReference>
<dbReference type="AlphaFoldDB" id="A0A1S6J0I0"/>
<dbReference type="CDD" id="cd01715">
    <property type="entry name" value="ETF_alpha"/>
    <property type="match status" value="1"/>
</dbReference>
<dbReference type="InterPro" id="IPR029035">
    <property type="entry name" value="DHS-like_NAD/FAD-binding_dom"/>
</dbReference>
<evidence type="ECO:0000313" key="8">
    <source>
        <dbReference type="Proteomes" id="UP000189464"/>
    </source>
</evidence>
<dbReference type="InterPro" id="IPR017896">
    <property type="entry name" value="4Fe4S_Fe-S-bd"/>
</dbReference>
<keyword evidence="3" id="KW-0479">Metal-binding</keyword>
<dbReference type="KEGG" id="dfg:B0537_06530"/>
<evidence type="ECO:0000256" key="5">
    <source>
        <dbReference type="ARBA" id="ARBA00023014"/>
    </source>
</evidence>
<dbReference type="PROSITE" id="PS51379">
    <property type="entry name" value="4FE4S_FER_2"/>
    <property type="match status" value="2"/>
</dbReference>
<dbReference type="InterPro" id="IPR014731">
    <property type="entry name" value="ETF_asu_C"/>
</dbReference>
<dbReference type="GO" id="GO:0046872">
    <property type="term" value="F:metal ion binding"/>
    <property type="evidence" value="ECO:0007669"/>
    <property type="project" value="UniProtKB-KW"/>
</dbReference>
<dbReference type="GO" id="GO:0009055">
    <property type="term" value="F:electron transfer activity"/>
    <property type="evidence" value="ECO:0007669"/>
    <property type="project" value="InterPro"/>
</dbReference>
<dbReference type="SUPFAM" id="SSF52402">
    <property type="entry name" value="Adenine nucleotide alpha hydrolases-like"/>
    <property type="match status" value="1"/>
</dbReference>
<evidence type="ECO:0000256" key="3">
    <source>
        <dbReference type="ARBA" id="ARBA00022723"/>
    </source>
</evidence>
<dbReference type="Gene3D" id="3.40.50.1220">
    <property type="entry name" value="TPP-binding domain"/>
    <property type="match status" value="1"/>
</dbReference>
<dbReference type="EMBL" id="CP019698">
    <property type="protein sequence ID" value="AQS60526.1"/>
    <property type="molecule type" value="Genomic_DNA"/>
</dbReference>
<dbReference type="PANTHER" id="PTHR43153:SF1">
    <property type="entry name" value="ELECTRON TRANSFER FLAVOPROTEIN SUBUNIT ALPHA, MITOCHONDRIAL"/>
    <property type="match status" value="1"/>
</dbReference>
<organism evidence="7 8">
    <name type="scientific">Desulforamulus ferrireducens</name>
    <dbReference type="NCBI Taxonomy" id="1833852"/>
    <lineage>
        <taxon>Bacteria</taxon>
        <taxon>Bacillati</taxon>
        <taxon>Bacillota</taxon>
        <taxon>Clostridia</taxon>
        <taxon>Eubacteriales</taxon>
        <taxon>Peptococcaceae</taxon>
        <taxon>Desulforamulus</taxon>
    </lineage>
</organism>
<evidence type="ECO:0000256" key="4">
    <source>
        <dbReference type="ARBA" id="ARBA00023004"/>
    </source>
</evidence>
<sequence length="430" mass="46208">MAVKVTPACMGCQACLGACPEEALYMNEDGVCRVIEEKCTECGQCVDGCPVTALELPKVSSAETTVAEATENETVKPQQQDKPAEKAVQLKGELAAYQGVWVFIEQREGIVAPVSLELLGAGRQLADKLGVELCGVLLGDQVSGLVNMLYEYGADKVYLAEHPLLHFYRTETYMKIFVELVQQYKPEIILMGATTTGRDLAGAVATDLATGLTADCTGLDIDLEQRLLLATRPAFGGNIMATILCKKHRPQMATVRPKVMKMAAPVPGRRGELIISEVNLQEEKLLTKVLEIVKEQGEQVNLQEAEIIVAGGRGLGDRENFRKLCFGLAEAIGGKVGASRAAVEAGWIEQKYQVGQTGVTVAPKIYFALGISGAIQHLVGIRGSDIIIAINSDPEAPIFKECTYGIVGDVFTIVPLLIEQLKEKGGILCA</sequence>
<protein>
    <submittedName>
        <fullName evidence="7">Electron transfer flavoprotein subunit alpha</fullName>
    </submittedName>
</protein>
<dbReference type="GO" id="GO:0033539">
    <property type="term" value="P:fatty acid beta-oxidation using acyl-CoA dehydrogenase"/>
    <property type="evidence" value="ECO:0007669"/>
    <property type="project" value="TreeGrafter"/>
</dbReference>
<dbReference type="InterPro" id="IPR001308">
    <property type="entry name" value="ETF_a/FixB"/>
</dbReference>
<evidence type="ECO:0000313" key="7">
    <source>
        <dbReference type="EMBL" id="AQS60526.1"/>
    </source>
</evidence>
<dbReference type="PANTHER" id="PTHR43153">
    <property type="entry name" value="ELECTRON TRANSFER FLAVOPROTEIN ALPHA"/>
    <property type="match status" value="1"/>
</dbReference>
<dbReference type="RefSeq" id="WP_077715534.1">
    <property type="nucleotide sequence ID" value="NZ_CP019698.1"/>
</dbReference>
<keyword evidence="8" id="KW-1185">Reference proteome</keyword>
<dbReference type="SMART" id="SM00893">
    <property type="entry name" value="ETF"/>
    <property type="match status" value="1"/>
</dbReference>